<evidence type="ECO:0000313" key="3">
    <source>
        <dbReference type="Proteomes" id="UP000184488"/>
    </source>
</evidence>
<dbReference type="STRING" id="415425.SAMN05444363_1380"/>
<keyword evidence="3" id="KW-1185">Reference proteome</keyword>
<keyword evidence="1" id="KW-1133">Transmembrane helix</keyword>
<feature type="transmembrane region" description="Helical" evidence="1">
    <location>
        <begin position="38"/>
        <end position="56"/>
    </location>
</feature>
<keyword evidence="1" id="KW-0812">Transmembrane</keyword>
<feature type="transmembrane region" description="Helical" evidence="1">
    <location>
        <begin position="196"/>
        <end position="215"/>
    </location>
</feature>
<dbReference type="Proteomes" id="UP000184488">
    <property type="component" value="Unassembled WGS sequence"/>
</dbReference>
<sequence>MKFDIDNYSVKARLYPCLLILLPAFIVGVYYITDLEKYYHYFTAVLAFGLFTFVLAQFGRDKGKSKESELYKYFGGKPTTQILRYKNTYLDSVTKNRYRQILTQKIPNIQMPTAQEENDEPDDADEVYNSCAKFLISKTRDTTKFNLLFKENVSYGFRRNLWAMKNFALSIIFLCLITHFYFVTEGFKVFNKFTTQSIGLFAFLLIAILTWLFVITRDWIKLVAFSYAERLFEALNEV</sequence>
<accession>A0A1M6DDH4</accession>
<dbReference type="RefSeq" id="WP_073309827.1">
    <property type="nucleotide sequence ID" value="NZ_FQZI01000002.1"/>
</dbReference>
<feature type="transmembrane region" description="Helical" evidence="1">
    <location>
        <begin position="12"/>
        <end position="32"/>
    </location>
</feature>
<dbReference type="AlphaFoldDB" id="A0A1M6DDH4"/>
<reference evidence="3" key="1">
    <citation type="submission" date="2016-11" db="EMBL/GenBank/DDBJ databases">
        <authorList>
            <person name="Varghese N."/>
            <person name="Submissions S."/>
        </authorList>
    </citation>
    <scope>NUCLEOTIDE SEQUENCE [LARGE SCALE GENOMIC DNA]</scope>
    <source>
        <strain evidence="3">DSM 18829</strain>
    </source>
</reference>
<evidence type="ECO:0000256" key="1">
    <source>
        <dbReference type="SAM" id="Phobius"/>
    </source>
</evidence>
<dbReference type="EMBL" id="FQZI01000002">
    <property type="protein sequence ID" value="SHI71243.1"/>
    <property type="molecule type" value="Genomic_DNA"/>
</dbReference>
<evidence type="ECO:0000313" key="2">
    <source>
        <dbReference type="EMBL" id="SHI71243.1"/>
    </source>
</evidence>
<gene>
    <name evidence="2" type="ORF">SAMN05444363_1380</name>
</gene>
<keyword evidence="1" id="KW-0472">Membrane</keyword>
<name>A0A1M6DDH4_9FLAO</name>
<organism evidence="2 3">
    <name type="scientific">Flavobacterium terrae</name>
    <dbReference type="NCBI Taxonomy" id="415425"/>
    <lineage>
        <taxon>Bacteria</taxon>
        <taxon>Pseudomonadati</taxon>
        <taxon>Bacteroidota</taxon>
        <taxon>Flavobacteriia</taxon>
        <taxon>Flavobacteriales</taxon>
        <taxon>Flavobacteriaceae</taxon>
        <taxon>Flavobacterium</taxon>
    </lineage>
</organism>
<dbReference type="OrthoDB" id="2083198at2"/>
<feature type="transmembrane region" description="Helical" evidence="1">
    <location>
        <begin position="167"/>
        <end position="184"/>
    </location>
</feature>
<proteinExistence type="predicted"/>
<protein>
    <submittedName>
        <fullName evidence="2">Uncharacterized protein</fullName>
    </submittedName>
</protein>